<dbReference type="PANTHER" id="PTHR10900">
    <property type="entry name" value="PERIOSTIN-RELATED"/>
    <property type="match status" value="1"/>
</dbReference>
<dbReference type="FunFam" id="2.30.180.10:FF:000032">
    <property type="entry name" value="Fasciclin domain-containing protein, putative"/>
    <property type="match status" value="1"/>
</dbReference>
<feature type="chain" id="PRO_5035280393" evidence="2">
    <location>
        <begin position="30"/>
        <end position="196"/>
    </location>
</feature>
<protein>
    <submittedName>
        <fullName evidence="4">Fasciclin domain-containing protein</fullName>
    </submittedName>
</protein>
<feature type="signal peptide" evidence="2">
    <location>
        <begin position="1"/>
        <end position="29"/>
    </location>
</feature>
<accession>A0A8J7P6M2</accession>
<dbReference type="PANTHER" id="PTHR10900:SF77">
    <property type="entry name" value="FI19380P1"/>
    <property type="match status" value="1"/>
</dbReference>
<sequence>MNKGRPSKTVFTLAAVALTISASQLPAQAERDDSKGRQRQAGKTTEYQPKEGFERRALDLVNTLKENEVGRFGTLLDGLSQAYDMDNTLRGTGPFTLFAPNDKAFERLPQETKDTLWANKSKLKQVLSYHVVKGKLTADDLKDGQQIQTLEGHKFTVRRDGGTIYIDKAVLKVSNIPCSNGEMHVLEDVIMPPLAK</sequence>
<dbReference type="Pfam" id="PF02469">
    <property type="entry name" value="Fasciclin"/>
    <property type="match status" value="1"/>
</dbReference>
<keyword evidence="2" id="KW-0732">Signal</keyword>
<dbReference type="AlphaFoldDB" id="A0A8J7P6M2"/>
<dbReference type="InterPro" id="IPR036378">
    <property type="entry name" value="FAS1_dom_sf"/>
</dbReference>
<evidence type="ECO:0000259" key="3">
    <source>
        <dbReference type="PROSITE" id="PS50213"/>
    </source>
</evidence>
<dbReference type="PROSITE" id="PS50213">
    <property type="entry name" value="FAS1"/>
    <property type="match status" value="1"/>
</dbReference>
<evidence type="ECO:0000256" key="1">
    <source>
        <dbReference type="SAM" id="MobiDB-lite"/>
    </source>
</evidence>
<proteinExistence type="predicted"/>
<dbReference type="Gene3D" id="2.30.180.10">
    <property type="entry name" value="FAS1 domain"/>
    <property type="match status" value="1"/>
</dbReference>
<comment type="caution">
    <text evidence="4">The sequence shown here is derived from an EMBL/GenBank/DDBJ whole genome shotgun (WGS) entry which is preliminary data.</text>
</comment>
<name>A0A8J7P6M2_9BACT</name>
<dbReference type="InterPro" id="IPR000782">
    <property type="entry name" value="FAS1_domain"/>
</dbReference>
<evidence type="ECO:0000256" key="2">
    <source>
        <dbReference type="SAM" id="SignalP"/>
    </source>
</evidence>
<dbReference type="Proteomes" id="UP000664277">
    <property type="component" value="Unassembled WGS sequence"/>
</dbReference>
<evidence type="ECO:0000313" key="5">
    <source>
        <dbReference type="Proteomes" id="UP000664277"/>
    </source>
</evidence>
<reference evidence="4" key="1">
    <citation type="submission" date="2021-02" db="EMBL/GenBank/DDBJ databases">
        <title>Genome-Resolved Metagenomics of a Microbial Community Performing Photosynthetic Biological Nutrient Removal.</title>
        <authorList>
            <person name="Mcdaniel E.A."/>
        </authorList>
    </citation>
    <scope>NUCLEOTIDE SEQUENCE</scope>
    <source>
        <strain evidence="4">UWPOB_OBS1</strain>
    </source>
</reference>
<feature type="region of interest" description="Disordered" evidence="1">
    <location>
        <begin position="24"/>
        <end position="51"/>
    </location>
</feature>
<dbReference type="SMART" id="SM00554">
    <property type="entry name" value="FAS1"/>
    <property type="match status" value="1"/>
</dbReference>
<gene>
    <name evidence="4" type="ORF">J0M35_02800</name>
</gene>
<evidence type="ECO:0000313" key="4">
    <source>
        <dbReference type="EMBL" id="MBN8659264.1"/>
    </source>
</evidence>
<dbReference type="InterPro" id="IPR050904">
    <property type="entry name" value="Adhesion/Biosynth-related"/>
</dbReference>
<feature type="domain" description="FAS1" evidence="3">
    <location>
        <begin position="56"/>
        <end position="190"/>
    </location>
</feature>
<dbReference type="GO" id="GO:0005615">
    <property type="term" value="C:extracellular space"/>
    <property type="evidence" value="ECO:0007669"/>
    <property type="project" value="TreeGrafter"/>
</dbReference>
<dbReference type="EMBL" id="JAFLCK010000002">
    <property type="protein sequence ID" value="MBN8659264.1"/>
    <property type="molecule type" value="Genomic_DNA"/>
</dbReference>
<organism evidence="4 5">
    <name type="scientific">Candidatus Obscuribacter phosphatis</name>
    <dbReference type="NCBI Taxonomy" id="1906157"/>
    <lineage>
        <taxon>Bacteria</taxon>
        <taxon>Bacillati</taxon>
        <taxon>Candidatus Melainabacteria</taxon>
        <taxon>Candidatus Obscuribacterales</taxon>
        <taxon>Candidatus Obscuribacteraceae</taxon>
        <taxon>Candidatus Obscuribacter</taxon>
    </lineage>
</organism>
<dbReference type="SUPFAM" id="SSF82153">
    <property type="entry name" value="FAS1 domain"/>
    <property type="match status" value="1"/>
</dbReference>